<evidence type="ECO:0000313" key="4">
    <source>
        <dbReference type="Proteomes" id="UP000231843"/>
    </source>
</evidence>
<keyword evidence="4" id="KW-1185">Reference proteome</keyword>
<proteinExistence type="predicted"/>
<protein>
    <recommendedName>
        <fullName evidence="5">UDP-2,3-diacylglucosamine pyrophosphatase</fullName>
    </recommendedName>
</protein>
<dbReference type="EMBL" id="NPEA01000006">
    <property type="protein sequence ID" value="PJZ76850.1"/>
    <property type="molecule type" value="Genomic_DNA"/>
</dbReference>
<sequence length="284" mass="31334">MGRLGILAGGGNLPQIGMREALAAGEDPFFLSIAESDFTPGNYPDRVIPIRIAKIGGLLKACKANQIDRLLLLGKVKKEIIFKSLNFDLKALALLARMVNRHDYSIFKTVAEDFEKQGIHIISQKTYLKSLLLPEGRYTKKALDKKQVEDVIFGMEYAERIAHLDIGQAVVVVDKSVLAVEAVEGTDQTIRRGGSFAKKRKAIVCKSSKPSQDPRFDLPTVGIETLKVMSEHNCDTLAVREGETIIVNPSEFINLAEKLKIHILSIGRGNVSKINSTQKKLPKV</sequence>
<accession>A0A2M9ZXT2</accession>
<dbReference type="InterPro" id="IPR010415">
    <property type="entry name" value="LpxI_C"/>
</dbReference>
<comment type="caution">
    <text evidence="3">The sequence shown here is derived from an EMBL/GenBank/DDBJ whole genome shotgun (WGS) entry which is preliminary data.</text>
</comment>
<organism evidence="3 4">
    <name type="scientific">Leptospira neocaledonica</name>
    <dbReference type="NCBI Taxonomy" id="2023192"/>
    <lineage>
        <taxon>Bacteria</taxon>
        <taxon>Pseudomonadati</taxon>
        <taxon>Spirochaetota</taxon>
        <taxon>Spirochaetia</taxon>
        <taxon>Leptospirales</taxon>
        <taxon>Leptospiraceae</taxon>
        <taxon>Leptospira</taxon>
    </lineage>
</organism>
<dbReference type="RefSeq" id="WP_100768915.1">
    <property type="nucleotide sequence ID" value="NZ_NPEA01000006.1"/>
</dbReference>
<dbReference type="Pfam" id="PF17930">
    <property type="entry name" value="LpxI_N"/>
    <property type="match status" value="1"/>
</dbReference>
<dbReference type="InterPro" id="IPR043167">
    <property type="entry name" value="LpxI_C_sf"/>
</dbReference>
<reference evidence="3 4" key="1">
    <citation type="submission" date="2017-07" db="EMBL/GenBank/DDBJ databases">
        <title>Leptospira spp. isolated from tropical soils.</title>
        <authorList>
            <person name="Thibeaux R."/>
            <person name="Iraola G."/>
            <person name="Ferres I."/>
            <person name="Bierque E."/>
            <person name="Girault D."/>
            <person name="Soupe-Gilbert M.-E."/>
            <person name="Picardeau M."/>
            <person name="Goarant C."/>
        </authorList>
    </citation>
    <scope>NUCLEOTIDE SEQUENCE [LARGE SCALE GENOMIC DNA]</scope>
    <source>
        <strain evidence="3 4">ES4-C-A1</strain>
    </source>
</reference>
<dbReference type="InterPro" id="IPR053174">
    <property type="entry name" value="LpxI"/>
</dbReference>
<dbReference type="OrthoDB" id="9789836at2"/>
<dbReference type="Pfam" id="PF06230">
    <property type="entry name" value="LpxI_C"/>
    <property type="match status" value="1"/>
</dbReference>
<evidence type="ECO:0000259" key="2">
    <source>
        <dbReference type="Pfam" id="PF17930"/>
    </source>
</evidence>
<dbReference type="PANTHER" id="PTHR39962">
    <property type="entry name" value="BLL4848 PROTEIN"/>
    <property type="match status" value="1"/>
</dbReference>
<evidence type="ECO:0000313" key="3">
    <source>
        <dbReference type="EMBL" id="PJZ76850.1"/>
    </source>
</evidence>
<evidence type="ECO:0008006" key="5">
    <source>
        <dbReference type="Google" id="ProtNLM"/>
    </source>
</evidence>
<feature type="domain" description="LpxI N-terminal" evidence="2">
    <location>
        <begin position="3"/>
        <end position="131"/>
    </location>
</feature>
<gene>
    <name evidence="3" type="ORF">CH365_12610</name>
</gene>
<dbReference type="AlphaFoldDB" id="A0A2M9ZXT2"/>
<dbReference type="Gene3D" id="3.40.50.20">
    <property type="match status" value="1"/>
</dbReference>
<feature type="domain" description="LpxI C-terminal" evidence="1">
    <location>
        <begin position="134"/>
        <end position="263"/>
    </location>
</feature>
<dbReference type="PANTHER" id="PTHR39962:SF1">
    <property type="entry name" value="LPXI FAMILY PROTEIN"/>
    <property type="match status" value="1"/>
</dbReference>
<dbReference type="Gene3D" id="3.40.140.80">
    <property type="match status" value="1"/>
</dbReference>
<dbReference type="InterPro" id="IPR041255">
    <property type="entry name" value="LpxI_N"/>
</dbReference>
<dbReference type="Proteomes" id="UP000231843">
    <property type="component" value="Unassembled WGS sequence"/>
</dbReference>
<name>A0A2M9ZXT2_9LEPT</name>
<evidence type="ECO:0000259" key="1">
    <source>
        <dbReference type="Pfam" id="PF06230"/>
    </source>
</evidence>